<sequence length="94" mass="11128">MNVENNAKRALLVFSIEKVLMKMGQPEYELVVARLKNEYDCFLVNCAENPQYLKRILEDVYGNAYDDILREIRKEFGEFVSQKYYSDFLVAMSR</sequence>
<keyword evidence="2" id="KW-1185">Reference proteome</keyword>
<dbReference type="EMBL" id="CBTY010000001">
    <property type="protein sequence ID" value="CDI04831.1"/>
    <property type="molecule type" value="Genomic_DNA"/>
</dbReference>
<accession>V6AQ85</accession>
<dbReference type="Proteomes" id="UP000018159">
    <property type="component" value="Unassembled WGS sequence"/>
</dbReference>
<reference evidence="1 2" key="1">
    <citation type="journal article" date="2013" name="PLoS ONE">
        <title>Enrichment and Genome Sequence of the Group I.1a Ammonia-Oxidizing Archaeon ?Ca. Nitrosotenuis uzonensis? Representing a Clade Globally.</title>
        <authorList>
            <person name="Lebedeva E.V."/>
            <person name="Hatzenpichler R."/>
            <person name="Pelletier E."/>
            <person name="Schuster N."/>
            <person name="Hauzmayer S."/>
            <person name="Bulaev A."/>
            <person name="Grigor'eva N.V."/>
            <person name="Galushko A."/>
            <person name="Schmid M."/>
            <person name="Palatinszky M."/>
            <person name="Le Paslier D."/>
            <person name="Daims H."/>
            <person name="Wagner M."/>
        </authorList>
    </citation>
    <scope>NUCLEOTIDE SEQUENCE [LARGE SCALE GENOMIC DNA]</scope>
    <source>
        <strain evidence="1 2">N4</strain>
    </source>
</reference>
<evidence type="ECO:0000313" key="1">
    <source>
        <dbReference type="EMBL" id="CDI04831.1"/>
    </source>
</evidence>
<dbReference type="STRING" id="1407055.NITUZ_10026"/>
<protein>
    <recommendedName>
        <fullName evidence="3">Nitrosopumilus output domain-containing protein</fullName>
    </recommendedName>
</protein>
<gene>
    <name evidence="1" type="ORF">NITUZ_10026</name>
</gene>
<dbReference type="AlphaFoldDB" id="V6AQ85"/>
<proteinExistence type="predicted"/>
<organism evidence="1 2">
    <name type="scientific">Candidatus Nitrosotenuis uzonensis</name>
    <dbReference type="NCBI Taxonomy" id="1407055"/>
    <lineage>
        <taxon>Archaea</taxon>
        <taxon>Nitrososphaerota</taxon>
        <taxon>Candidatus Nitrosotenuis</taxon>
    </lineage>
</organism>
<comment type="caution">
    <text evidence="1">The sequence shown here is derived from an EMBL/GenBank/DDBJ whole genome shotgun (WGS) entry which is preliminary data.</text>
</comment>
<evidence type="ECO:0008006" key="3">
    <source>
        <dbReference type="Google" id="ProtNLM"/>
    </source>
</evidence>
<evidence type="ECO:0000313" key="2">
    <source>
        <dbReference type="Proteomes" id="UP000018159"/>
    </source>
</evidence>
<name>V6AQ85_9ARCH</name>